<sequence length="253" mass="28785">MTRNTSSNTSWNAQVALEQNTRYNVTQIHGQRIFGPPPDWEGSPPPRGCEVYICNIPLNVFENELLPLFQSVGRIYKFRLMMDYNGLNRGFAFVNYAHEKEAIFAVKTLNNHEIRPGHSLHVLVSIDKCHLYLGGLPRDKYKMEILLEMKILTDGVKDVILGPVDEGASRPSNYGFVYVHYASHTAATNARRKLMRSPFYLWRKLIDVQWPTPGEVAKVQNLRFTVPRLHEHLGGRAINGSSASSETSTQMKQ</sequence>
<protein>
    <recommendedName>
        <fullName evidence="3">RRM domain-containing protein</fullName>
    </recommendedName>
</protein>
<dbReference type="PROSITE" id="PS50102">
    <property type="entry name" value="RRM"/>
    <property type="match status" value="1"/>
</dbReference>
<evidence type="ECO:0000313" key="4">
    <source>
        <dbReference type="Ensembl" id="ENSEBUP00000001827.1"/>
    </source>
</evidence>
<dbReference type="GeneTree" id="ENSGT00940000165855"/>
<evidence type="ECO:0000256" key="1">
    <source>
        <dbReference type="ARBA" id="ARBA00022884"/>
    </source>
</evidence>
<dbReference type="Gene3D" id="3.30.70.330">
    <property type="match status" value="2"/>
</dbReference>
<feature type="domain" description="RRM" evidence="3">
    <location>
        <begin position="49"/>
        <end position="127"/>
    </location>
</feature>
<evidence type="ECO:0000259" key="3">
    <source>
        <dbReference type="PROSITE" id="PS50102"/>
    </source>
</evidence>
<organism evidence="4 5">
    <name type="scientific">Eptatretus burgeri</name>
    <name type="common">Inshore hagfish</name>
    <dbReference type="NCBI Taxonomy" id="7764"/>
    <lineage>
        <taxon>Eukaryota</taxon>
        <taxon>Metazoa</taxon>
        <taxon>Chordata</taxon>
        <taxon>Craniata</taxon>
        <taxon>Vertebrata</taxon>
        <taxon>Cyclostomata</taxon>
        <taxon>Myxini</taxon>
        <taxon>Myxiniformes</taxon>
        <taxon>Myxinidae</taxon>
        <taxon>Eptatretinae</taxon>
        <taxon>Eptatretus</taxon>
    </lineage>
</organism>
<dbReference type="CDD" id="cd12249">
    <property type="entry name" value="RRM1_hnRNPR_like"/>
    <property type="match status" value="1"/>
</dbReference>
<dbReference type="PANTHER" id="PTHR21245">
    <property type="entry name" value="HETEROGENEOUS NUCLEAR RIBONUCLEOPROTEIN"/>
    <property type="match status" value="1"/>
</dbReference>
<dbReference type="SMART" id="SM00360">
    <property type="entry name" value="RRM"/>
    <property type="match status" value="2"/>
</dbReference>
<dbReference type="InterPro" id="IPR035979">
    <property type="entry name" value="RBD_domain_sf"/>
</dbReference>
<evidence type="ECO:0000256" key="2">
    <source>
        <dbReference type="PROSITE-ProRule" id="PRU00176"/>
    </source>
</evidence>
<dbReference type="AlphaFoldDB" id="A0A8C4N582"/>
<accession>A0A8C4N582</accession>
<evidence type="ECO:0000313" key="5">
    <source>
        <dbReference type="Proteomes" id="UP000694388"/>
    </source>
</evidence>
<name>A0A8C4N582_EPTBU</name>
<keyword evidence="5" id="KW-1185">Reference proteome</keyword>
<dbReference type="Ensembl" id="ENSEBUT00000002163.1">
    <property type="protein sequence ID" value="ENSEBUP00000001827.1"/>
    <property type="gene ID" value="ENSEBUG00000001500.1"/>
</dbReference>
<dbReference type="InterPro" id="IPR000504">
    <property type="entry name" value="RRM_dom"/>
</dbReference>
<dbReference type="GO" id="GO:0003723">
    <property type="term" value="F:RNA binding"/>
    <property type="evidence" value="ECO:0007669"/>
    <property type="project" value="UniProtKB-UniRule"/>
</dbReference>
<keyword evidence="1 2" id="KW-0694">RNA-binding</keyword>
<dbReference type="Proteomes" id="UP000694388">
    <property type="component" value="Unplaced"/>
</dbReference>
<reference evidence="4" key="2">
    <citation type="submission" date="2025-09" db="UniProtKB">
        <authorList>
            <consortium name="Ensembl"/>
        </authorList>
    </citation>
    <scope>IDENTIFICATION</scope>
</reference>
<dbReference type="SUPFAM" id="SSF54928">
    <property type="entry name" value="RNA-binding domain, RBD"/>
    <property type="match status" value="1"/>
</dbReference>
<dbReference type="InterPro" id="IPR012677">
    <property type="entry name" value="Nucleotide-bd_a/b_plait_sf"/>
</dbReference>
<dbReference type="Pfam" id="PF00076">
    <property type="entry name" value="RRM_1"/>
    <property type="match status" value="1"/>
</dbReference>
<reference evidence="4" key="1">
    <citation type="submission" date="2025-08" db="UniProtKB">
        <authorList>
            <consortium name="Ensembl"/>
        </authorList>
    </citation>
    <scope>IDENTIFICATION</scope>
</reference>
<proteinExistence type="predicted"/>